<reference evidence="2" key="1">
    <citation type="journal article" date="2019" name="bioRxiv">
        <title>Genomics, evolutionary history and diagnostics of the Alternaria alternata species group including apple and Asian pear pathotypes.</title>
        <authorList>
            <person name="Armitage A.D."/>
            <person name="Cockerton H.M."/>
            <person name="Sreenivasaprasad S."/>
            <person name="Woodhall J.W."/>
            <person name="Lane C.R."/>
            <person name="Harrison R.J."/>
            <person name="Clarkson J.P."/>
        </authorList>
    </citation>
    <scope>NUCLEOTIDE SEQUENCE [LARGE SCALE GENOMIC DNA]</scope>
    <source>
        <strain evidence="2">FERA 1177</strain>
    </source>
</reference>
<proteinExistence type="predicted"/>
<comment type="caution">
    <text evidence="1">The sequence shown here is derived from an EMBL/GenBank/DDBJ whole genome shotgun (WGS) entry which is preliminary data.</text>
</comment>
<evidence type="ECO:0000313" key="2">
    <source>
        <dbReference type="Proteomes" id="UP000291422"/>
    </source>
</evidence>
<dbReference type="EMBL" id="PDXD01000055">
    <property type="protein sequence ID" value="RYN67304.1"/>
    <property type="molecule type" value="Genomic_DNA"/>
</dbReference>
<sequence length="108" mass="11550">MRILKKLTRIASNILNIVPSVIRNMHIPAYCPELCGVKFFDQRGVEVETKKVMAIESAPIVIEDAVEGDEGMVIISVAVADIAMVIDMSIPGSGGACQSVSKGDWACS</sequence>
<protein>
    <submittedName>
        <fullName evidence="1">Uncharacterized protein</fullName>
    </submittedName>
</protein>
<accession>A0A4Q4N2S1</accession>
<dbReference type="Proteomes" id="UP000291422">
    <property type="component" value="Unassembled WGS sequence"/>
</dbReference>
<organism evidence="1 2">
    <name type="scientific">Alternaria alternata</name>
    <name type="common">Alternaria rot fungus</name>
    <name type="synonym">Torula alternata</name>
    <dbReference type="NCBI Taxonomy" id="5599"/>
    <lineage>
        <taxon>Eukaryota</taxon>
        <taxon>Fungi</taxon>
        <taxon>Dikarya</taxon>
        <taxon>Ascomycota</taxon>
        <taxon>Pezizomycotina</taxon>
        <taxon>Dothideomycetes</taxon>
        <taxon>Pleosporomycetidae</taxon>
        <taxon>Pleosporales</taxon>
        <taxon>Pleosporineae</taxon>
        <taxon>Pleosporaceae</taxon>
        <taxon>Alternaria</taxon>
        <taxon>Alternaria sect. Alternaria</taxon>
        <taxon>Alternaria alternata complex</taxon>
    </lineage>
</organism>
<gene>
    <name evidence="1" type="ORF">AA0117_g11644</name>
</gene>
<dbReference type="AlphaFoldDB" id="A0A4Q4N2S1"/>
<name>A0A4Q4N2S1_ALTAL</name>
<evidence type="ECO:0000313" key="1">
    <source>
        <dbReference type="EMBL" id="RYN67304.1"/>
    </source>
</evidence>